<feature type="region of interest" description="Disordered" evidence="5">
    <location>
        <begin position="24"/>
        <end position="57"/>
    </location>
</feature>
<dbReference type="PROSITE" id="PS51525">
    <property type="entry name" value="NET"/>
    <property type="match status" value="1"/>
</dbReference>
<accession>A0A9E7EFB5</accession>
<feature type="compositionally biased region" description="Polar residues" evidence="5">
    <location>
        <begin position="152"/>
        <end position="164"/>
    </location>
</feature>
<feature type="domain" description="NET" evidence="7">
    <location>
        <begin position="531"/>
        <end position="612"/>
    </location>
</feature>
<dbReference type="InterPro" id="IPR001487">
    <property type="entry name" value="Bromodomain"/>
</dbReference>
<dbReference type="InterPro" id="IPR027353">
    <property type="entry name" value="NET_dom"/>
</dbReference>
<dbReference type="Gene3D" id="1.20.920.10">
    <property type="entry name" value="Bromodomain-like"/>
    <property type="match status" value="1"/>
</dbReference>
<keyword evidence="2 4" id="KW-0103">Bromodomain</keyword>
<feature type="region of interest" description="Disordered" evidence="5">
    <location>
        <begin position="71"/>
        <end position="200"/>
    </location>
</feature>
<proteinExistence type="predicted"/>
<feature type="non-terminal residue" evidence="8">
    <location>
        <position position="1"/>
    </location>
</feature>
<feature type="compositionally biased region" description="Polar residues" evidence="5">
    <location>
        <begin position="110"/>
        <end position="136"/>
    </location>
</feature>
<keyword evidence="9" id="KW-1185">Reference proteome</keyword>
<evidence type="ECO:0000259" key="6">
    <source>
        <dbReference type="PROSITE" id="PS50014"/>
    </source>
</evidence>
<feature type="region of interest" description="Disordered" evidence="5">
    <location>
        <begin position="322"/>
        <end position="345"/>
    </location>
</feature>
<dbReference type="Gene3D" id="1.20.1270.220">
    <property type="match status" value="1"/>
</dbReference>
<keyword evidence="3" id="KW-0804">Transcription</keyword>
<evidence type="ECO:0008006" key="10">
    <source>
        <dbReference type="Google" id="ProtNLM"/>
    </source>
</evidence>
<dbReference type="SUPFAM" id="SSF47370">
    <property type="entry name" value="Bromodomain"/>
    <property type="match status" value="1"/>
</dbReference>
<feature type="compositionally biased region" description="Basic residues" evidence="5">
    <location>
        <begin position="330"/>
        <end position="340"/>
    </location>
</feature>
<evidence type="ECO:0000313" key="8">
    <source>
        <dbReference type="EMBL" id="URD75312.1"/>
    </source>
</evidence>
<feature type="compositionally biased region" description="Low complexity" evidence="5">
    <location>
        <begin position="672"/>
        <end position="703"/>
    </location>
</feature>
<dbReference type="PROSITE" id="PS50014">
    <property type="entry name" value="BROMODOMAIN_2"/>
    <property type="match status" value="1"/>
</dbReference>
<dbReference type="InterPro" id="IPR037377">
    <property type="entry name" value="GTE_bromo"/>
</dbReference>
<feature type="compositionally biased region" description="Basic and acidic residues" evidence="5">
    <location>
        <begin position="188"/>
        <end position="200"/>
    </location>
</feature>
<dbReference type="SMART" id="SM00297">
    <property type="entry name" value="BROMO"/>
    <property type="match status" value="1"/>
</dbReference>
<organism evidence="8 9">
    <name type="scientific">Musa troglodytarum</name>
    <name type="common">fe'i banana</name>
    <dbReference type="NCBI Taxonomy" id="320322"/>
    <lineage>
        <taxon>Eukaryota</taxon>
        <taxon>Viridiplantae</taxon>
        <taxon>Streptophyta</taxon>
        <taxon>Embryophyta</taxon>
        <taxon>Tracheophyta</taxon>
        <taxon>Spermatophyta</taxon>
        <taxon>Magnoliopsida</taxon>
        <taxon>Liliopsida</taxon>
        <taxon>Zingiberales</taxon>
        <taxon>Musaceae</taxon>
        <taxon>Musa</taxon>
    </lineage>
</organism>
<dbReference type="AlphaFoldDB" id="A0A9E7EFB5"/>
<feature type="region of interest" description="Disordered" evidence="5">
    <location>
        <begin position="656"/>
        <end position="711"/>
    </location>
</feature>
<keyword evidence="1" id="KW-0805">Transcription regulation</keyword>
<dbReference type="PRINTS" id="PR00503">
    <property type="entry name" value="BROMODOMAIN"/>
</dbReference>
<dbReference type="OrthoDB" id="21449at2759"/>
<protein>
    <recommendedName>
        <fullName evidence="10">Transcription factor GTE4</fullName>
    </recommendedName>
</protein>
<evidence type="ECO:0000313" key="9">
    <source>
        <dbReference type="Proteomes" id="UP001055439"/>
    </source>
</evidence>
<evidence type="ECO:0000256" key="5">
    <source>
        <dbReference type="SAM" id="MobiDB-lite"/>
    </source>
</evidence>
<dbReference type="EMBL" id="CP097502">
    <property type="protein sequence ID" value="URD75312.1"/>
    <property type="molecule type" value="Genomic_DNA"/>
</dbReference>
<dbReference type="PANTHER" id="PTHR45926">
    <property type="entry name" value="OSJNBA0053K19.4 PROTEIN"/>
    <property type="match status" value="1"/>
</dbReference>
<dbReference type="Proteomes" id="UP001055439">
    <property type="component" value="Chromosome 1"/>
</dbReference>
<feature type="domain" description="Bromo" evidence="6">
    <location>
        <begin position="371"/>
        <end position="443"/>
    </location>
</feature>
<dbReference type="Pfam" id="PF17035">
    <property type="entry name" value="BET"/>
    <property type="match status" value="1"/>
</dbReference>
<dbReference type="InterPro" id="IPR038336">
    <property type="entry name" value="NET_sf"/>
</dbReference>
<evidence type="ECO:0000256" key="2">
    <source>
        <dbReference type="ARBA" id="ARBA00023117"/>
    </source>
</evidence>
<sequence>NTAPSSPIPLLFRRDRATGSKIASLGLGFSSSPNSSLASLRSFRPSPPDSIQGLPSETRAAALPASVSCMASGPAAAAADDGDGISETRRTPELKVYTRRRRGKNPSAADAQNPQPSSRETLATTTTTGDVDSSLQQPPPPPPSPPERHQCQRSASSGNEASSLNRHEPEATPDPKGSAPHQQNGHVAVEDAKRSQGAARELRRMLTAQLDQVRDLLKRLETREHQLSAIPSAGGGGSGVGAAPSQLSVNHVNTPVASKRESVFSEAISATPAPLRPQLNILLPPGVGSRNSLGTSTIEREKRTPKANQYFRSSDFILGKEKFPPSVSQKKSKSSKSRKHSTVESDYRASANKKIFVNAFRSCRTLLEKLMKHNFGWVFNKPVDVEGLGLYDYFSIVKHPMDLGTVQSRIASNFYESPSEFAADVRLTFQNAMLYNPKGQDVHFMAEQLLNIFEERWSVIETEFTEHLHQLHLFSMRKPPSLDMRTLEMSSSTVQPMEIDMRPVLQPMEIDMRPEQNQTLHFGRPTALKKPKANDINKRDMTFREKQTLRRHLESLPPEKLETVVQIIKKRNSVLNLHDDEIEVDIDCVDAETLWELDRFVTNYKKTLSKHKRKAELAMLARAEAERHNRERLNGEDPYPVVAEVPEQIKNVADQNKVAAPLTEAGANNGNDESGSSGSSRSSSDSGSSDSDSDTESSSSYESDAAHSPGN</sequence>
<name>A0A9E7EFB5_9LILI</name>
<dbReference type="InterPro" id="IPR036427">
    <property type="entry name" value="Bromodomain-like_sf"/>
</dbReference>
<dbReference type="Pfam" id="PF00439">
    <property type="entry name" value="Bromodomain"/>
    <property type="match status" value="1"/>
</dbReference>
<gene>
    <name evidence="8" type="ORF">MUK42_08318</name>
</gene>
<reference evidence="8" key="1">
    <citation type="submission" date="2022-05" db="EMBL/GenBank/DDBJ databases">
        <title>The Musa troglodytarum L. genome provides insights into the mechanism of non-climacteric behaviour and enrichment of carotenoids.</title>
        <authorList>
            <person name="Wang J."/>
        </authorList>
    </citation>
    <scope>NUCLEOTIDE SEQUENCE</scope>
    <source>
        <tissue evidence="8">Leaf</tissue>
    </source>
</reference>
<evidence type="ECO:0000259" key="7">
    <source>
        <dbReference type="PROSITE" id="PS51525"/>
    </source>
</evidence>
<evidence type="ECO:0000256" key="1">
    <source>
        <dbReference type="ARBA" id="ARBA00023015"/>
    </source>
</evidence>
<feature type="compositionally biased region" description="Low complexity" evidence="5">
    <location>
        <begin position="24"/>
        <end position="42"/>
    </location>
</feature>
<dbReference type="CDD" id="cd05506">
    <property type="entry name" value="Bromo_plant1"/>
    <property type="match status" value="1"/>
</dbReference>
<evidence type="ECO:0000256" key="3">
    <source>
        <dbReference type="ARBA" id="ARBA00023163"/>
    </source>
</evidence>
<evidence type="ECO:0000256" key="4">
    <source>
        <dbReference type="PROSITE-ProRule" id="PRU00035"/>
    </source>
</evidence>